<dbReference type="InterPro" id="IPR004158">
    <property type="entry name" value="DUF247_pln"/>
</dbReference>
<dbReference type="OrthoDB" id="1589813at2759"/>
<organism evidence="2 3">
    <name type="scientific">Colocasia esculenta</name>
    <name type="common">Wild taro</name>
    <name type="synonym">Arum esculentum</name>
    <dbReference type="NCBI Taxonomy" id="4460"/>
    <lineage>
        <taxon>Eukaryota</taxon>
        <taxon>Viridiplantae</taxon>
        <taxon>Streptophyta</taxon>
        <taxon>Embryophyta</taxon>
        <taxon>Tracheophyta</taxon>
        <taxon>Spermatophyta</taxon>
        <taxon>Magnoliopsida</taxon>
        <taxon>Liliopsida</taxon>
        <taxon>Araceae</taxon>
        <taxon>Aroideae</taxon>
        <taxon>Colocasieae</taxon>
        <taxon>Colocasia</taxon>
    </lineage>
</organism>
<comment type="caution">
    <text evidence="2">The sequence shown here is derived from an EMBL/GenBank/DDBJ whole genome shotgun (WGS) entry which is preliminary data.</text>
</comment>
<dbReference type="AlphaFoldDB" id="A0A843V711"/>
<keyword evidence="3" id="KW-1185">Reference proteome</keyword>
<accession>A0A843V711</accession>
<dbReference type="PANTHER" id="PTHR31170">
    <property type="entry name" value="BNAC04G53230D PROTEIN"/>
    <property type="match status" value="1"/>
</dbReference>
<dbReference type="Pfam" id="PF03140">
    <property type="entry name" value="DUF247"/>
    <property type="match status" value="3"/>
</dbReference>
<protein>
    <recommendedName>
        <fullName evidence="1">Retrotransposon gag domain-containing protein</fullName>
    </recommendedName>
</protein>
<evidence type="ECO:0000313" key="3">
    <source>
        <dbReference type="Proteomes" id="UP000652761"/>
    </source>
</evidence>
<dbReference type="Pfam" id="PF03732">
    <property type="entry name" value="Retrotrans_gag"/>
    <property type="match status" value="1"/>
</dbReference>
<evidence type="ECO:0000313" key="2">
    <source>
        <dbReference type="EMBL" id="MQL90407.1"/>
    </source>
</evidence>
<sequence length="594" mass="68435">MADPLASWMWTRLTEPPQDVGRHDLVVNMDVFDRSGPEAVEIKDVQPEAPVFGAKGGGAGVDGWEDDGDGHISWDEVNPALMELGNRKEEEGKLPTIWRVHPSIRKQESEAYDPMFVSIGPLHHDDNRLLAMQKTKLRYVASLIDRDTKNNNIRKYIKAIHNCEDRARKQYAEIDMSREKFLEILVIDGCFIIEYFLRRVLKQAQEVMNLFGVGWSLTHLRRDLMLLENQIPFFVLTVTATNYYLSRLFYYGLLYLVFIHELPPYTYSAESDKLFTIPSATELQDSGVVFKRKEFRLDEMASYLDVSFTEEGILEMPLFLVGPTTSTMLRNFIAREQCQPRLEKKYGIIETMFGNDEEVAKMFNSLPKGTLLTYKQGGITSKLMSDVKAYCDVPHHRWRAKEDIRGSWTVSPMGWLFALSGTDGQILCGVEGPGVGVVTVVRQAVYQRKGSAHEWWRVVRQTSFQSRRLDYIVWEQFLEVFHIKYFPYYACREMRDQFHELTQGELTVAQYHQSGSGQSYYFGEGVSVPATIGRRLGEVYPIPASFKQSRECVFFFFFGYRRCWPDLEDEEVVHARGVDDVTNSHLSNDVSQSC</sequence>
<dbReference type="PANTHER" id="PTHR31170:SF25">
    <property type="entry name" value="BNAA09G04570D PROTEIN"/>
    <property type="match status" value="1"/>
</dbReference>
<name>A0A843V711_COLES</name>
<gene>
    <name evidence="2" type="ORF">Taro_022993</name>
</gene>
<reference evidence="2" key="1">
    <citation type="submission" date="2017-07" db="EMBL/GenBank/DDBJ databases">
        <title>Taro Niue Genome Assembly and Annotation.</title>
        <authorList>
            <person name="Atibalentja N."/>
            <person name="Keating K."/>
            <person name="Fields C.J."/>
        </authorList>
    </citation>
    <scope>NUCLEOTIDE SEQUENCE</scope>
    <source>
        <strain evidence="2">Niue_2</strain>
        <tissue evidence="2">Leaf</tissue>
    </source>
</reference>
<dbReference type="EMBL" id="NMUH01001238">
    <property type="protein sequence ID" value="MQL90407.1"/>
    <property type="molecule type" value="Genomic_DNA"/>
</dbReference>
<evidence type="ECO:0000259" key="1">
    <source>
        <dbReference type="Pfam" id="PF03732"/>
    </source>
</evidence>
<dbReference type="Proteomes" id="UP000652761">
    <property type="component" value="Unassembled WGS sequence"/>
</dbReference>
<proteinExistence type="predicted"/>
<feature type="domain" description="Retrotransposon gag" evidence="1">
    <location>
        <begin position="444"/>
        <end position="514"/>
    </location>
</feature>
<dbReference type="InterPro" id="IPR005162">
    <property type="entry name" value="Retrotrans_gag_dom"/>
</dbReference>